<dbReference type="Pfam" id="PF08263">
    <property type="entry name" value="LRRNT_2"/>
    <property type="match status" value="1"/>
</dbReference>
<organism evidence="14 15">
    <name type="scientific">Buddleja alternifolia</name>
    <dbReference type="NCBI Taxonomy" id="168488"/>
    <lineage>
        <taxon>Eukaryota</taxon>
        <taxon>Viridiplantae</taxon>
        <taxon>Streptophyta</taxon>
        <taxon>Embryophyta</taxon>
        <taxon>Tracheophyta</taxon>
        <taxon>Spermatophyta</taxon>
        <taxon>Magnoliopsida</taxon>
        <taxon>eudicotyledons</taxon>
        <taxon>Gunneridae</taxon>
        <taxon>Pentapetalae</taxon>
        <taxon>asterids</taxon>
        <taxon>lamiids</taxon>
        <taxon>Lamiales</taxon>
        <taxon>Scrophulariaceae</taxon>
        <taxon>Buddlejeae</taxon>
        <taxon>Buddleja</taxon>
    </lineage>
</organism>
<dbReference type="InterPro" id="IPR000719">
    <property type="entry name" value="Prot_kinase_dom"/>
</dbReference>
<comment type="subcellular location">
    <subcellularLocation>
        <location evidence="1">Membrane</location>
        <topology evidence="1">Single-pass membrane protein</topology>
    </subcellularLocation>
</comment>
<dbReference type="InterPro" id="IPR032675">
    <property type="entry name" value="LRR_dom_sf"/>
</dbReference>
<feature type="compositionally biased region" description="Polar residues" evidence="10">
    <location>
        <begin position="325"/>
        <end position="341"/>
    </location>
</feature>
<sequence>MANQGFFLIAILYWAILALQSSAITDEIEVQALQDLYRSLNSPVQLKHWKIEGGDPCEESWIGVECFGSSIFNLKLHGLNLTGYLGYQLSNLKNLKHLDMSSNNIEGAIPYNLPLNVTILNLAGNRFTQSIPSSLESMKHLRHLNMSHNLLSGPLGAVFNGLENLKEMDLSFNNFTGDLPTSFRYLMNLTGLFLQSNQFTGSVIFLADLPLYDLNIEDNDFSGVIPEKFQNIHNLWIGGNKFEKATDYPPWKFPSDIPNEQNISSPPATNLSAFSSHPSQITEVHNKKRSHAAGIALMVSGITLVAACAALVVVVQKHRLRGKTPRSSFNGEDSTKSLPISTVQGIDYSSMTAEDSPRMSPFSSSPMITPSRLPPIRTKTMKSSRRRSFSSSKMPICAKAYTVSELQIATNSFSEENLIGEGSLGSVYRAEFPDGTILAVKNINTVPLSIIEEQQFFDVIQNASRLKHPNIVTLIGYCMEHGQHLIVYEFIRNLSLHEALHCVAYKPLSWGLRLRIALGIARALNYMHSSCDPPVAHSNLKAANILLDEELMPRVCDCGLAILRPLASNTVKLKASEMAIADSGYIAPEHVQPGTANTKADVYAFGVLLLELLTGRRPIDNSRPKTEQSLVRWASSRLHDSASLGQMIDPAISRTLSSKSLSRYADIISMCIQPEQEFRPPMSEIVESLMCMLQKPSAVDGIETTDIFERSFRSTNSRFFGSPTLSYYSV</sequence>
<proteinExistence type="predicted"/>
<dbReference type="PROSITE" id="PS50011">
    <property type="entry name" value="PROTEIN_KINASE_DOM"/>
    <property type="match status" value="1"/>
</dbReference>
<dbReference type="PANTHER" id="PTHR48007">
    <property type="entry name" value="LEUCINE-RICH REPEAT RECEPTOR-LIKE PROTEIN KINASE PXC1"/>
    <property type="match status" value="1"/>
</dbReference>
<dbReference type="InterPro" id="IPR011009">
    <property type="entry name" value="Kinase-like_dom_sf"/>
</dbReference>
<feature type="transmembrane region" description="Helical" evidence="11">
    <location>
        <begin position="292"/>
        <end position="315"/>
    </location>
</feature>
<evidence type="ECO:0000259" key="13">
    <source>
        <dbReference type="PROSITE" id="PS50011"/>
    </source>
</evidence>
<evidence type="ECO:0000256" key="1">
    <source>
        <dbReference type="ARBA" id="ARBA00004167"/>
    </source>
</evidence>
<dbReference type="InterPro" id="IPR046959">
    <property type="entry name" value="PRK1-6/SRF4-like"/>
</dbReference>
<feature type="signal peptide" evidence="12">
    <location>
        <begin position="1"/>
        <end position="23"/>
    </location>
</feature>
<keyword evidence="6 11" id="KW-1133">Transmembrane helix</keyword>
<evidence type="ECO:0000256" key="3">
    <source>
        <dbReference type="ARBA" id="ARBA00022692"/>
    </source>
</evidence>
<evidence type="ECO:0000313" key="14">
    <source>
        <dbReference type="EMBL" id="KAG8371875.1"/>
    </source>
</evidence>
<dbReference type="Pfam" id="PF00069">
    <property type="entry name" value="Pkinase"/>
    <property type="match status" value="1"/>
</dbReference>
<dbReference type="InterPro" id="IPR001611">
    <property type="entry name" value="Leu-rich_rpt"/>
</dbReference>
<evidence type="ECO:0000256" key="6">
    <source>
        <dbReference type="ARBA" id="ARBA00022989"/>
    </source>
</evidence>
<dbReference type="Gene3D" id="3.80.10.10">
    <property type="entry name" value="Ribonuclease Inhibitor"/>
    <property type="match status" value="1"/>
</dbReference>
<evidence type="ECO:0000256" key="9">
    <source>
        <dbReference type="ARBA" id="ARBA00023180"/>
    </source>
</evidence>
<evidence type="ECO:0000256" key="5">
    <source>
        <dbReference type="ARBA" id="ARBA00022737"/>
    </source>
</evidence>
<feature type="region of interest" description="Disordered" evidence="10">
    <location>
        <begin position="353"/>
        <end position="385"/>
    </location>
</feature>
<dbReference type="PANTHER" id="PTHR48007:SF56">
    <property type="entry name" value="LOW QUALITY PROTEIN: PROTEIN STRUBBELIG-RECEPTOR FAMILY 2"/>
    <property type="match status" value="1"/>
</dbReference>
<dbReference type="Pfam" id="PF00560">
    <property type="entry name" value="LRR_1"/>
    <property type="match status" value="4"/>
</dbReference>
<evidence type="ECO:0000256" key="8">
    <source>
        <dbReference type="ARBA" id="ARBA00023170"/>
    </source>
</evidence>
<dbReference type="GO" id="GO:0004672">
    <property type="term" value="F:protein kinase activity"/>
    <property type="evidence" value="ECO:0007669"/>
    <property type="project" value="InterPro"/>
</dbReference>
<dbReference type="SUPFAM" id="SSF56112">
    <property type="entry name" value="Protein kinase-like (PK-like)"/>
    <property type="match status" value="1"/>
</dbReference>
<evidence type="ECO:0000256" key="10">
    <source>
        <dbReference type="SAM" id="MobiDB-lite"/>
    </source>
</evidence>
<feature type="chain" id="PRO_5043809505" description="Protein kinase domain-containing protein" evidence="12">
    <location>
        <begin position="24"/>
        <end position="730"/>
    </location>
</feature>
<protein>
    <recommendedName>
        <fullName evidence="13">Protein kinase domain-containing protein</fullName>
    </recommendedName>
</protein>
<feature type="compositionally biased region" description="Low complexity" evidence="10">
    <location>
        <begin position="358"/>
        <end position="367"/>
    </location>
</feature>
<dbReference type="Gene3D" id="3.30.200.20">
    <property type="entry name" value="Phosphorylase Kinase, domain 1"/>
    <property type="match status" value="1"/>
</dbReference>
<dbReference type="AlphaFoldDB" id="A0AAV6WY26"/>
<evidence type="ECO:0000256" key="12">
    <source>
        <dbReference type="SAM" id="SignalP"/>
    </source>
</evidence>
<keyword evidence="4 12" id="KW-0732">Signal</keyword>
<dbReference type="Proteomes" id="UP000826271">
    <property type="component" value="Unassembled WGS sequence"/>
</dbReference>
<reference evidence="14" key="1">
    <citation type="submission" date="2019-10" db="EMBL/GenBank/DDBJ databases">
        <authorList>
            <person name="Zhang R."/>
            <person name="Pan Y."/>
            <person name="Wang J."/>
            <person name="Ma R."/>
            <person name="Yu S."/>
        </authorList>
    </citation>
    <scope>NUCLEOTIDE SEQUENCE</scope>
    <source>
        <strain evidence="14">LA-IB0</strain>
        <tissue evidence="14">Leaf</tissue>
    </source>
</reference>
<keyword evidence="2" id="KW-0433">Leucine-rich repeat</keyword>
<dbReference type="FunFam" id="3.30.200.20:FF:000125">
    <property type="entry name" value="Protein STRUBBELIG-RECEPTOR FAMILY 8"/>
    <property type="match status" value="1"/>
</dbReference>
<keyword evidence="5" id="KW-0677">Repeat</keyword>
<dbReference type="InterPro" id="IPR013210">
    <property type="entry name" value="LRR_N_plant-typ"/>
</dbReference>
<name>A0AAV6WY26_9LAMI</name>
<keyword evidence="9" id="KW-0325">Glycoprotein</keyword>
<accession>A0AAV6WY26</accession>
<keyword evidence="7 11" id="KW-0472">Membrane</keyword>
<evidence type="ECO:0000256" key="7">
    <source>
        <dbReference type="ARBA" id="ARBA00023136"/>
    </source>
</evidence>
<dbReference type="FunFam" id="1.10.510.10:FF:000479">
    <property type="entry name" value="Leucine-rich repeat receptor-like protein kinase"/>
    <property type="match status" value="1"/>
</dbReference>
<evidence type="ECO:0000256" key="4">
    <source>
        <dbReference type="ARBA" id="ARBA00022729"/>
    </source>
</evidence>
<keyword evidence="15" id="KW-1185">Reference proteome</keyword>
<dbReference type="FunFam" id="3.80.10.10:FF:000062">
    <property type="entry name" value="protein STRUBBELIG-RECEPTOR FAMILY 3"/>
    <property type="match status" value="1"/>
</dbReference>
<comment type="caution">
    <text evidence="14">The sequence shown here is derived from an EMBL/GenBank/DDBJ whole genome shotgun (WGS) entry which is preliminary data.</text>
</comment>
<dbReference type="GO" id="GO:0016020">
    <property type="term" value="C:membrane"/>
    <property type="evidence" value="ECO:0007669"/>
    <property type="project" value="UniProtKB-SubCell"/>
</dbReference>
<dbReference type="GO" id="GO:0005524">
    <property type="term" value="F:ATP binding"/>
    <property type="evidence" value="ECO:0007669"/>
    <property type="project" value="InterPro"/>
</dbReference>
<gene>
    <name evidence="14" type="ORF">BUALT_Bualt12G0008400</name>
</gene>
<evidence type="ECO:0000256" key="2">
    <source>
        <dbReference type="ARBA" id="ARBA00022614"/>
    </source>
</evidence>
<evidence type="ECO:0000313" key="15">
    <source>
        <dbReference type="Proteomes" id="UP000826271"/>
    </source>
</evidence>
<feature type="region of interest" description="Disordered" evidence="10">
    <location>
        <begin position="322"/>
        <end position="341"/>
    </location>
</feature>
<evidence type="ECO:0000256" key="11">
    <source>
        <dbReference type="SAM" id="Phobius"/>
    </source>
</evidence>
<dbReference type="EMBL" id="WHWC01000012">
    <property type="protein sequence ID" value="KAG8371875.1"/>
    <property type="molecule type" value="Genomic_DNA"/>
</dbReference>
<keyword evidence="3 11" id="KW-0812">Transmembrane</keyword>
<feature type="domain" description="Protein kinase" evidence="13">
    <location>
        <begin position="413"/>
        <end position="693"/>
    </location>
</feature>
<dbReference type="Gene3D" id="1.10.510.10">
    <property type="entry name" value="Transferase(Phosphotransferase) domain 1"/>
    <property type="match status" value="1"/>
</dbReference>
<keyword evidence="8" id="KW-0675">Receptor</keyword>
<dbReference type="SUPFAM" id="SSF52058">
    <property type="entry name" value="L domain-like"/>
    <property type="match status" value="1"/>
</dbReference>